<dbReference type="STRING" id="342108.amb3254"/>
<protein>
    <submittedName>
        <fullName evidence="2">Uncharacterized protein</fullName>
    </submittedName>
</protein>
<feature type="transmembrane region" description="Helical" evidence="1">
    <location>
        <begin position="42"/>
        <end position="61"/>
    </location>
</feature>
<dbReference type="RefSeq" id="WP_011385619.1">
    <property type="nucleotide sequence ID" value="NC_007626.1"/>
</dbReference>
<accession>Q2W267</accession>
<keyword evidence="3" id="KW-1185">Reference proteome</keyword>
<proteinExistence type="predicted"/>
<dbReference type="Proteomes" id="UP000007058">
    <property type="component" value="Chromosome"/>
</dbReference>
<evidence type="ECO:0000313" key="2">
    <source>
        <dbReference type="EMBL" id="BAE52058.1"/>
    </source>
</evidence>
<name>Q2W267_PARM1</name>
<keyword evidence="1" id="KW-0812">Transmembrane</keyword>
<dbReference type="AlphaFoldDB" id="Q2W267"/>
<evidence type="ECO:0000313" key="3">
    <source>
        <dbReference type="Proteomes" id="UP000007058"/>
    </source>
</evidence>
<dbReference type="EMBL" id="AP007255">
    <property type="protein sequence ID" value="BAE52058.1"/>
    <property type="molecule type" value="Genomic_DNA"/>
</dbReference>
<dbReference type="KEGG" id="mag:amb3254"/>
<dbReference type="HOGENOM" id="CLU_2898918_0_0_5"/>
<sequence length="62" mass="6446">MDAWDSLLLVVFVAFPALAWAALVGAIMGVGRLRGRQISFGAANVWVFAGVTGLCILGLIVA</sequence>
<feature type="transmembrane region" description="Helical" evidence="1">
    <location>
        <begin position="6"/>
        <end position="30"/>
    </location>
</feature>
<organism evidence="2 3">
    <name type="scientific">Paramagnetospirillum magneticum (strain ATCC 700264 / AMB-1)</name>
    <name type="common">Magnetospirillum magneticum</name>
    <dbReference type="NCBI Taxonomy" id="342108"/>
    <lineage>
        <taxon>Bacteria</taxon>
        <taxon>Pseudomonadati</taxon>
        <taxon>Pseudomonadota</taxon>
        <taxon>Alphaproteobacteria</taxon>
        <taxon>Rhodospirillales</taxon>
        <taxon>Magnetospirillaceae</taxon>
        <taxon>Paramagnetospirillum</taxon>
    </lineage>
</organism>
<gene>
    <name evidence="2" type="ordered locus">amb3254</name>
</gene>
<evidence type="ECO:0000256" key="1">
    <source>
        <dbReference type="SAM" id="Phobius"/>
    </source>
</evidence>
<keyword evidence="1" id="KW-0472">Membrane</keyword>
<reference evidence="2 3" key="1">
    <citation type="journal article" date="2005" name="DNA Res.">
        <title>Complete genome sequence of the facultative anaerobic magnetotactic bacterium Magnetospirillum sp. strain AMB-1.</title>
        <authorList>
            <person name="Matsunaga T."/>
            <person name="Okamura Y."/>
            <person name="Fukuda Y."/>
            <person name="Wahyudi A.T."/>
            <person name="Murase Y."/>
            <person name="Takeyama H."/>
        </authorList>
    </citation>
    <scope>NUCLEOTIDE SEQUENCE [LARGE SCALE GENOMIC DNA]</scope>
    <source>
        <strain evidence="3">ATCC 700264 / AMB-1</strain>
    </source>
</reference>
<keyword evidence="1" id="KW-1133">Transmembrane helix</keyword>